<proteinExistence type="predicted"/>
<dbReference type="Pfam" id="PF17642">
    <property type="entry name" value="TssD"/>
    <property type="match status" value="1"/>
</dbReference>
<dbReference type="RefSeq" id="WP_189562318.1">
    <property type="nucleotide sequence ID" value="NZ_BMXF01000001.1"/>
</dbReference>
<evidence type="ECO:0000313" key="2">
    <source>
        <dbReference type="Proteomes" id="UP000598271"/>
    </source>
</evidence>
<comment type="caution">
    <text evidence="1">The sequence shown here is derived from an EMBL/GenBank/DDBJ whole genome shotgun (WGS) entry which is preliminary data.</text>
</comment>
<reference evidence="1 2" key="1">
    <citation type="journal article" date="2014" name="Int. J. Syst. Evol. Microbiol.">
        <title>Complete genome sequence of Corynebacterium casei LMG S-19264T (=DSM 44701T), isolated from a smear-ripened cheese.</title>
        <authorList>
            <consortium name="US DOE Joint Genome Institute (JGI-PGF)"/>
            <person name="Walter F."/>
            <person name="Albersmeier A."/>
            <person name="Kalinowski J."/>
            <person name="Ruckert C."/>
        </authorList>
    </citation>
    <scope>NUCLEOTIDE SEQUENCE [LARGE SCALE GENOMIC DNA]</scope>
    <source>
        <strain evidence="1 2">KCTC 12866</strain>
    </source>
</reference>
<dbReference type="AlphaFoldDB" id="A0A8J3D0F7"/>
<keyword evidence="2" id="KW-1185">Reference proteome</keyword>
<dbReference type="InterPro" id="IPR041408">
    <property type="entry name" value="Hcp_Tssd"/>
</dbReference>
<organism evidence="1 2">
    <name type="scientific">Persicitalea jodogahamensis</name>
    <dbReference type="NCBI Taxonomy" id="402147"/>
    <lineage>
        <taxon>Bacteria</taxon>
        <taxon>Pseudomonadati</taxon>
        <taxon>Bacteroidota</taxon>
        <taxon>Cytophagia</taxon>
        <taxon>Cytophagales</taxon>
        <taxon>Spirosomataceae</taxon>
        <taxon>Persicitalea</taxon>
    </lineage>
</organism>
<accession>A0A8J3D0F7</accession>
<protein>
    <submittedName>
        <fullName evidence="1">Uncharacterized protein</fullName>
    </submittedName>
</protein>
<dbReference type="Proteomes" id="UP000598271">
    <property type="component" value="Unassembled WGS sequence"/>
</dbReference>
<sequence length="138" mass="16064">MSFLAHLEIEGNTYEAFYTQLEAHQGVDDNGQTNTPVQCPYLYLELHLPPKNDLMLLEWALAASRPLDFKLKQYHDSPDIPFKTLEFERGYCVSYVEKFESLSEDVNRTRINQGYNMILCLTVTFGRMDLEDINLTNF</sequence>
<name>A0A8J3D0F7_9BACT</name>
<dbReference type="EMBL" id="BMXF01000001">
    <property type="protein sequence ID" value="GHB52107.1"/>
    <property type="molecule type" value="Genomic_DNA"/>
</dbReference>
<gene>
    <name evidence="1" type="ORF">GCM10007390_00910</name>
</gene>
<evidence type="ECO:0000313" key="1">
    <source>
        <dbReference type="EMBL" id="GHB52107.1"/>
    </source>
</evidence>
<dbReference type="GO" id="GO:0033104">
    <property type="term" value="C:type VI protein secretion system complex"/>
    <property type="evidence" value="ECO:0007669"/>
    <property type="project" value="InterPro"/>
</dbReference>